<name>A0A8H5LPX1_9AGAR</name>
<protein>
    <recommendedName>
        <fullName evidence="3">ABC transporter domain-containing protein</fullName>
    </recommendedName>
</protein>
<feature type="domain" description="ABC transporter" evidence="3">
    <location>
        <begin position="5"/>
        <end position="229"/>
    </location>
</feature>
<reference evidence="4 5" key="1">
    <citation type="journal article" date="2020" name="ISME J.">
        <title>Uncovering the hidden diversity of litter-decomposition mechanisms in mushroom-forming fungi.</title>
        <authorList>
            <person name="Floudas D."/>
            <person name="Bentzer J."/>
            <person name="Ahren D."/>
            <person name="Johansson T."/>
            <person name="Persson P."/>
            <person name="Tunlid A."/>
        </authorList>
    </citation>
    <scope>NUCLEOTIDE SEQUENCE [LARGE SCALE GENOMIC DNA]</scope>
    <source>
        <strain evidence="4 5">CBS 291.85</strain>
    </source>
</reference>
<dbReference type="InterPro" id="IPR003439">
    <property type="entry name" value="ABC_transporter-like_ATP-bd"/>
</dbReference>
<comment type="caution">
    <text evidence="4">The sequence shown here is derived from an EMBL/GenBank/DDBJ whole genome shotgun (WGS) entry which is preliminary data.</text>
</comment>
<dbReference type="InterPro" id="IPR003593">
    <property type="entry name" value="AAA+_ATPase"/>
</dbReference>
<dbReference type="GO" id="GO:0016887">
    <property type="term" value="F:ATP hydrolysis activity"/>
    <property type="evidence" value="ECO:0007669"/>
    <property type="project" value="InterPro"/>
</dbReference>
<dbReference type="PANTHER" id="PTHR43119:SF1">
    <property type="entry name" value="ABC TRANSPORTER DOMAIN-CONTAINING PROTEIN"/>
    <property type="match status" value="1"/>
</dbReference>
<sequence length="229" mass="25050">MSTLLQVQQLSCTAENGLVLFGNVEFVVNEGDVVVVTGKSGSGKSTLLKSLAHFNLYSGHVLYRGRAPTSYGIPEYRTKVAYVPQRPSLLPGTPRSFLRTVSSFKARQKHKGPIVDAPINVAQSWGIDPQLWDREWSNLSGGEVQRISLATGLALNDAEVLLLDEPTSALDRESCLLVERFILDNLKSPETDLKAIVWITHSVEQAERVGTRFLQVSGGSCSEDQSLPV</sequence>
<dbReference type="InterPro" id="IPR027417">
    <property type="entry name" value="P-loop_NTPase"/>
</dbReference>
<keyword evidence="1" id="KW-0547">Nucleotide-binding</keyword>
<keyword evidence="5" id="KW-1185">Reference proteome</keyword>
<evidence type="ECO:0000256" key="2">
    <source>
        <dbReference type="ARBA" id="ARBA00022840"/>
    </source>
</evidence>
<organism evidence="4 5">
    <name type="scientific">Tetrapyrgos nigripes</name>
    <dbReference type="NCBI Taxonomy" id="182062"/>
    <lineage>
        <taxon>Eukaryota</taxon>
        <taxon>Fungi</taxon>
        <taxon>Dikarya</taxon>
        <taxon>Basidiomycota</taxon>
        <taxon>Agaricomycotina</taxon>
        <taxon>Agaricomycetes</taxon>
        <taxon>Agaricomycetidae</taxon>
        <taxon>Agaricales</taxon>
        <taxon>Marasmiineae</taxon>
        <taxon>Marasmiaceae</taxon>
        <taxon>Tetrapyrgos</taxon>
    </lineage>
</organism>
<evidence type="ECO:0000256" key="1">
    <source>
        <dbReference type="ARBA" id="ARBA00022741"/>
    </source>
</evidence>
<keyword evidence="2" id="KW-0067">ATP-binding</keyword>
<accession>A0A8H5LPX1</accession>
<dbReference type="EMBL" id="JAACJM010000026">
    <property type="protein sequence ID" value="KAF5365660.1"/>
    <property type="molecule type" value="Genomic_DNA"/>
</dbReference>
<dbReference type="GO" id="GO:0005524">
    <property type="term" value="F:ATP binding"/>
    <property type="evidence" value="ECO:0007669"/>
    <property type="project" value="UniProtKB-KW"/>
</dbReference>
<dbReference type="OrthoDB" id="6593433at2759"/>
<dbReference type="Proteomes" id="UP000559256">
    <property type="component" value="Unassembled WGS sequence"/>
</dbReference>
<proteinExistence type="predicted"/>
<dbReference type="SMART" id="SM00382">
    <property type="entry name" value="AAA"/>
    <property type="match status" value="1"/>
</dbReference>
<evidence type="ECO:0000313" key="4">
    <source>
        <dbReference type="EMBL" id="KAF5365660.1"/>
    </source>
</evidence>
<dbReference type="AlphaFoldDB" id="A0A8H5LPX1"/>
<gene>
    <name evidence="4" type="ORF">D9758_003332</name>
</gene>
<dbReference type="PANTHER" id="PTHR43119">
    <property type="entry name" value="ABC TRANSPORT PROTEIN ATP-BINDING COMPONENT-RELATED"/>
    <property type="match status" value="1"/>
</dbReference>
<dbReference type="SUPFAM" id="SSF52540">
    <property type="entry name" value="P-loop containing nucleoside triphosphate hydrolases"/>
    <property type="match status" value="1"/>
</dbReference>
<dbReference type="Pfam" id="PF00005">
    <property type="entry name" value="ABC_tran"/>
    <property type="match status" value="1"/>
</dbReference>
<dbReference type="PROSITE" id="PS50893">
    <property type="entry name" value="ABC_TRANSPORTER_2"/>
    <property type="match status" value="1"/>
</dbReference>
<evidence type="ECO:0000259" key="3">
    <source>
        <dbReference type="PROSITE" id="PS50893"/>
    </source>
</evidence>
<dbReference type="Gene3D" id="3.40.50.300">
    <property type="entry name" value="P-loop containing nucleotide triphosphate hydrolases"/>
    <property type="match status" value="1"/>
</dbReference>
<evidence type="ECO:0000313" key="5">
    <source>
        <dbReference type="Proteomes" id="UP000559256"/>
    </source>
</evidence>